<feature type="signal peptide" evidence="1">
    <location>
        <begin position="1"/>
        <end position="27"/>
    </location>
</feature>
<keyword evidence="1" id="KW-0732">Signal</keyword>
<dbReference type="VEuPathDB" id="FungiDB:BDV34DRAFT_197706"/>
<keyword evidence="3" id="KW-1185">Reference proteome</keyword>
<reference evidence="2 3" key="1">
    <citation type="submission" date="2019-04" db="EMBL/GenBank/DDBJ databases">
        <title>Fungal friends and foes A comparative genomics study of 23 Aspergillus species from section Flavi.</title>
        <authorList>
            <consortium name="DOE Joint Genome Institute"/>
            <person name="Kjaerbolling I."/>
            <person name="Vesth T.C."/>
            <person name="Frisvad J.C."/>
            <person name="Nybo J.L."/>
            <person name="Theobald S."/>
            <person name="Kildgaard S."/>
            <person name="Petersen T.I."/>
            <person name="Kuo A."/>
            <person name="Sato A."/>
            <person name="Lyhne E.K."/>
            <person name="Kogle M.E."/>
            <person name="Wiebenga A."/>
            <person name="Kun R.S."/>
            <person name="Lubbers R.J."/>
            <person name="Makela M.R."/>
            <person name="Barry K."/>
            <person name="Chovatia M."/>
            <person name="Clum A."/>
            <person name="Daum C."/>
            <person name="Haridas S."/>
            <person name="He G."/>
            <person name="LaButti K."/>
            <person name="Lipzen A."/>
            <person name="Mondo S."/>
            <person name="Pangilinan J."/>
            <person name="Riley R."/>
            <person name="Salamov A."/>
            <person name="Simmons B.A."/>
            <person name="Magnuson J.K."/>
            <person name="Henrissat B."/>
            <person name="Mortensen U.H."/>
            <person name="Larsen T.O."/>
            <person name="De vries R.P."/>
            <person name="Grigoriev I.V."/>
            <person name="Machida M."/>
            <person name="Baker S.E."/>
            <person name="Andersen M.R."/>
        </authorList>
    </citation>
    <scope>NUCLEOTIDE SEQUENCE [LARGE SCALE GENOMIC DNA]</scope>
    <source>
        <strain evidence="2 3">CBS 117618</strain>
    </source>
</reference>
<evidence type="ECO:0000313" key="3">
    <source>
        <dbReference type="Proteomes" id="UP000326532"/>
    </source>
</evidence>
<evidence type="ECO:0000313" key="2">
    <source>
        <dbReference type="EMBL" id="KAB8204357.1"/>
    </source>
</evidence>
<evidence type="ECO:0000256" key="1">
    <source>
        <dbReference type="SAM" id="SignalP"/>
    </source>
</evidence>
<feature type="non-terminal residue" evidence="2">
    <location>
        <position position="64"/>
    </location>
</feature>
<dbReference type="Proteomes" id="UP000326532">
    <property type="component" value="Unassembled WGS sequence"/>
</dbReference>
<dbReference type="AlphaFoldDB" id="A0A5N6DH86"/>
<protein>
    <recommendedName>
        <fullName evidence="4">Secreted protein</fullName>
    </recommendedName>
</protein>
<dbReference type="EMBL" id="ML734981">
    <property type="protein sequence ID" value="KAB8204357.1"/>
    <property type="molecule type" value="Genomic_DNA"/>
</dbReference>
<proteinExistence type="predicted"/>
<gene>
    <name evidence="2" type="ORF">BDV34DRAFT_197706</name>
</gene>
<organism evidence="2 3">
    <name type="scientific">Aspergillus parasiticus</name>
    <dbReference type="NCBI Taxonomy" id="5067"/>
    <lineage>
        <taxon>Eukaryota</taxon>
        <taxon>Fungi</taxon>
        <taxon>Dikarya</taxon>
        <taxon>Ascomycota</taxon>
        <taxon>Pezizomycotina</taxon>
        <taxon>Eurotiomycetes</taxon>
        <taxon>Eurotiomycetidae</taxon>
        <taxon>Eurotiales</taxon>
        <taxon>Aspergillaceae</taxon>
        <taxon>Aspergillus</taxon>
        <taxon>Aspergillus subgen. Circumdati</taxon>
    </lineage>
</organism>
<accession>A0A5N6DH86</accession>
<name>A0A5N6DH86_ASPPA</name>
<sequence length="64" mass="7401">MYLPLIVGLFWTLLSLIFSICPRKGHALQVMRFGSKIFQAPISHPGDMLLLSDFWESHNSNRLR</sequence>
<feature type="chain" id="PRO_5025034515" description="Secreted protein" evidence="1">
    <location>
        <begin position="28"/>
        <end position="64"/>
    </location>
</feature>
<evidence type="ECO:0008006" key="4">
    <source>
        <dbReference type="Google" id="ProtNLM"/>
    </source>
</evidence>